<proteinExistence type="predicted"/>
<keyword evidence="1" id="KW-1133">Transmembrane helix</keyword>
<organism evidence="2 3">
    <name type="scientific">Dictyocaulus viviparus</name>
    <name type="common">Bovine lungworm</name>
    <dbReference type="NCBI Taxonomy" id="29172"/>
    <lineage>
        <taxon>Eukaryota</taxon>
        <taxon>Metazoa</taxon>
        <taxon>Ecdysozoa</taxon>
        <taxon>Nematoda</taxon>
        <taxon>Chromadorea</taxon>
        <taxon>Rhabditida</taxon>
        <taxon>Rhabditina</taxon>
        <taxon>Rhabditomorpha</taxon>
        <taxon>Strongyloidea</taxon>
        <taxon>Metastrongylidae</taxon>
        <taxon>Dictyocaulus</taxon>
    </lineage>
</organism>
<reference evidence="2 3" key="1">
    <citation type="submission" date="2013-11" db="EMBL/GenBank/DDBJ databases">
        <title>Draft genome of the bovine lungworm Dictyocaulus viviparus.</title>
        <authorList>
            <person name="Mitreva M."/>
        </authorList>
    </citation>
    <scope>NUCLEOTIDE SEQUENCE [LARGE SCALE GENOMIC DNA]</scope>
    <source>
        <strain evidence="2 3">HannoverDv2000</strain>
    </source>
</reference>
<dbReference type="STRING" id="29172.A0A0D8Y3Y4"/>
<reference evidence="3" key="2">
    <citation type="journal article" date="2016" name="Sci. Rep.">
        <title>Dictyocaulus viviparus genome, variome and transcriptome elucidate lungworm biology and support future intervention.</title>
        <authorList>
            <person name="McNulty S.N."/>
            <person name="Strube C."/>
            <person name="Rosa B.A."/>
            <person name="Martin J.C."/>
            <person name="Tyagi R."/>
            <person name="Choi Y.J."/>
            <person name="Wang Q."/>
            <person name="Hallsworth Pepin K."/>
            <person name="Zhang X."/>
            <person name="Ozersky P."/>
            <person name="Wilson R.K."/>
            <person name="Sternberg P.W."/>
            <person name="Gasser R.B."/>
            <person name="Mitreva M."/>
        </authorList>
    </citation>
    <scope>NUCLEOTIDE SEQUENCE [LARGE SCALE GENOMIC DNA]</scope>
    <source>
        <strain evidence="3">HannoverDv2000</strain>
    </source>
</reference>
<evidence type="ECO:0000313" key="3">
    <source>
        <dbReference type="Proteomes" id="UP000053766"/>
    </source>
</evidence>
<feature type="transmembrane region" description="Helical" evidence="1">
    <location>
        <begin position="172"/>
        <end position="192"/>
    </location>
</feature>
<dbReference type="AlphaFoldDB" id="A0A0D8Y3Y4"/>
<evidence type="ECO:0008006" key="4">
    <source>
        <dbReference type="Google" id="ProtNLM"/>
    </source>
</evidence>
<protein>
    <recommendedName>
        <fullName evidence="4">SUEL-type lectin domain-containing protein</fullName>
    </recommendedName>
</protein>
<accession>A0A0D8Y3Y4</accession>
<evidence type="ECO:0000256" key="1">
    <source>
        <dbReference type="SAM" id="Phobius"/>
    </source>
</evidence>
<sequence>MLLPKCHAKPSCSVLVTSETFGTPCPRGVPSYLSILFVCVNEEIFSEDTIKGDFESLEKFIKEIDEATTVGVTLNDKWERLTEKDIEFDSKPSKPRRIQNKPEPMFNNDAGYVTEDRYSLASAQDKNLEIQSDERAEQTIRMDENLIGITHDLMLVITFIKQNKDKALVCTILSVSLALILLMIACILHQFCGGDRRRKDKRVPYSIERSQLIPKKIQVILDGPPSLVEMGDFESETFLRYSLPTPPQSSHYDI</sequence>
<dbReference type="OrthoDB" id="5970528at2759"/>
<name>A0A0D8Y3Y4_DICVI</name>
<keyword evidence="3" id="KW-1185">Reference proteome</keyword>
<evidence type="ECO:0000313" key="2">
    <source>
        <dbReference type="EMBL" id="KJH51598.1"/>
    </source>
</evidence>
<gene>
    <name evidence="2" type="ORF">DICVIV_02231</name>
</gene>
<dbReference type="Gene3D" id="2.60.120.740">
    <property type="match status" value="1"/>
</dbReference>
<keyword evidence="1" id="KW-0472">Membrane</keyword>
<dbReference type="EMBL" id="KN716180">
    <property type="protein sequence ID" value="KJH51598.1"/>
    <property type="molecule type" value="Genomic_DNA"/>
</dbReference>
<dbReference type="InterPro" id="IPR043159">
    <property type="entry name" value="Lectin_gal-bd_sf"/>
</dbReference>
<keyword evidence="1" id="KW-0812">Transmembrane</keyword>
<dbReference type="Proteomes" id="UP000053766">
    <property type="component" value="Unassembled WGS sequence"/>
</dbReference>